<accession>A0A397NW03</accession>
<dbReference type="EMBL" id="QXDC01000004">
    <property type="protein sequence ID" value="RIA37571.1"/>
    <property type="molecule type" value="Genomic_DNA"/>
</dbReference>
<feature type="transmembrane region" description="Helical" evidence="1">
    <location>
        <begin position="41"/>
        <end position="59"/>
    </location>
</feature>
<dbReference type="Proteomes" id="UP000266568">
    <property type="component" value="Unassembled WGS sequence"/>
</dbReference>
<evidence type="ECO:0000313" key="3">
    <source>
        <dbReference type="Proteomes" id="UP000266568"/>
    </source>
</evidence>
<dbReference type="InterPro" id="IPR058247">
    <property type="entry name" value="DUF1453"/>
</dbReference>
<evidence type="ECO:0000256" key="1">
    <source>
        <dbReference type="SAM" id="Phobius"/>
    </source>
</evidence>
<gene>
    <name evidence="2" type="ORF">DFR49_3457</name>
</gene>
<reference evidence="2 3" key="1">
    <citation type="submission" date="2018-08" db="EMBL/GenBank/DDBJ databases">
        <title>Genomic Encyclopedia of Type Strains, Phase IV (KMG-IV): sequencing the most valuable type-strain genomes for metagenomic binning, comparative biology and taxonomic classification.</title>
        <authorList>
            <person name="Goeker M."/>
        </authorList>
    </citation>
    <scope>NUCLEOTIDE SEQUENCE [LARGE SCALE GENOMIC DNA]</scope>
    <source>
        <strain evidence="2 3">DSM 25527</strain>
    </source>
</reference>
<organism evidence="2 3">
    <name type="scientific">Hephaestia caeni</name>
    <dbReference type="NCBI Taxonomy" id="645617"/>
    <lineage>
        <taxon>Bacteria</taxon>
        <taxon>Pseudomonadati</taxon>
        <taxon>Pseudomonadota</taxon>
        <taxon>Alphaproteobacteria</taxon>
        <taxon>Sphingomonadales</taxon>
        <taxon>Sphingomonadaceae</taxon>
        <taxon>Hephaestia</taxon>
    </lineage>
</organism>
<comment type="caution">
    <text evidence="2">The sequence shown here is derived from an EMBL/GenBank/DDBJ whole genome shotgun (WGS) entry which is preliminary data.</text>
</comment>
<protein>
    <submittedName>
        <fullName evidence="2">Uncharacterized protein DUF1453</fullName>
    </submittedName>
</protein>
<dbReference type="AlphaFoldDB" id="A0A397NW03"/>
<evidence type="ECO:0000313" key="2">
    <source>
        <dbReference type="EMBL" id="RIA37571.1"/>
    </source>
</evidence>
<keyword evidence="1" id="KW-1133">Transmembrane helix</keyword>
<dbReference type="Pfam" id="PF07301">
    <property type="entry name" value="DUF1453"/>
    <property type="match status" value="1"/>
</dbReference>
<name>A0A397NW03_9SPHN</name>
<sequence>MHAQTVQPHAWVSYLITAAIVGLVLFFRMRRMNRMRPLKLEQLWIVPALYLGGVVMLLAQHPPQGSGWAVVAIGLVVGAALGWQRGRFMHIHVDPETHALNQRASPAGMLFLVVLIAVKMGAQTAGGAIHMNVGLITDTLAALALGMFAMQRLEMYLRAKQLLAEARAERA</sequence>
<dbReference type="OrthoDB" id="7204434at2"/>
<keyword evidence="1" id="KW-0472">Membrane</keyword>
<proteinExistence type="predicted"/>
<keyword evidence="1" id="KW-0812">Transmembrane</keyword>
<keyword evidence="3" id="KW-1185">Reference proteome</keyword>
<feature type="transmembrane region" description="Helical" evidence="1">
    <location>
        <begin position="104"/>
        <end position="122"/>
    </location>
</feature>
<feature type="transmembrane region" description="Helical" evidence="1">
    <location>
        <begin position="12"/>
        <end position="29"/>
    </location>
</feature>
<feature type="transmembrane region" description="Helical" evidence="1">
    <location>
        <begin position="128"/>
        <end position="150"/>
    </location>
</feature>
<feature type="transmembrane region" description="Helical" evidence="1">
    <location>
        <begin position="65"/>
        <end position="83"/>
    </location>
</feature>
<dbReference type="RefSeq" id="WP_119036864.1">
    <property type="nucleotide sequence ID" value="NZ_QXDC01000004.1"/>
</dbReference>